<dbReference type="InterPro" id="IPR036388">
    <property type="entry name" value="WH-like_DNA-bd_sf"/>
</dbReference>
<dbReference type="Gene3D" id="1.10.10.10">
    <property type="entry name" value="Winged helix-like DNA-binding domain superfamily/Winged helix DNA-binding domain"/>
    <property type="match status" value="1"/>
</dbReference>
<evidence type="ECO:0000313" key="5">
    <source>
        <dbReference type="Proteomes" id="UP000199352"/>
    </source>
</evidence>
<name>A0A1H9UC30_9PSEU</name>
<dbReference type="InterPro" id="IPR012074">
    <property type="entry name" value="GAF_ANTAR"/>
</dbReference>
<gene>
    <name evidence="4" type="ORF">SAMN05216188_12114</name>
</gene>
<dbReference type="InterPro" id="IPR029016">
    <property type="entry name" value="GAF-like_dom_sf"/>
</dbReference>
<dbReference type="EMBL" id="FOFR01000021">
    <property type="protein sequence ID" value="SES06892.1"/>
    <property type="molecule type" value="Genomic_DNA"/>
</dbReference>
<dbReference type="Gene3D" id="3.30.450.40">
    <property type="match status" value="1"/>
</dbReference>
<dbReference type="InterPro" id="IPR003018">
    <property type="entry name" value="GAF"/>
</dbReference>
<dbReference type="GO" id="GO:0003723">
    <property type="term" value="F:RNA binding"/>
    <property type="evidence" value="ECO:0007669"/>
    <property type="project" value="InterPro"/>
</dbReference>
<keyword evidence="2" id="KW-0804">Transcription</keyword>
<dbReference type="InterPro" id="IPR005561">
    <property type="entry name" value="ANTAR"/>
</dbReference>
<evidence type="ECO:0000256" key="2">
    <source>
        <dbReference type="ARBA" id="ARBA00023163"/>
    </source>
</evidence>
<keyword evidence="1" id="KW-0805">Transcription regulation</keyword>
<keyword evidence="5" id="KW-1185">Reference proteome</keyword>
<dbReference type="RefSeq" id="WP_089958476.1">
    <property type="nucleotide sequence ID" value="NZ_FOFR01000021.1"/>
</dbReference>
<dbReference type="SMART" id="SM00065">
    <property type="entry name" value="GAF"/>
    <property type="match status" value="1"/>
</dbReference>
<proteinExistence type="predicted"/>
<accession>A0A1H9UC30</accession>
<feature type="domain" description="ANTAR" evidence="3">
    <location>
        <begin position="189"/>
        <end position="250"/>
    </location>
</feature>
<evidence type="ECO:0000256" key="1">
    <source>
        <dbReference type="ARBA" id="ARBA00023015"/>
    </source>
</evidence>
<dbReference type="PIRSF" id="PIRSF036625">
    <property type="entry name" value="GAF_ANTAR"/>
    <property type="match status" value="1"/>
</dbReference>
<dbReference type="Proteomes" id="UP000199352">
    <property type="component" value="Unassembled WGS sequence"/>
</dbReference>
<dbReference type="AlphaFoldDB" id="A0A1H9UC30"/>
<dbReference type="SUPFAM" id="SSF55781">
    <property type="entry name" value="GAF domain-like"/>
    <property type="match status" value="1"/>
</dbReference>
<evidence type="ECO:0000259" key="3">
    <source>
        <dbReference type="PROSITE" id="PS50921"/>
    </source>
</evidence>
<dbReference type="Pfam" id="PF03861">
    <property type="entry name" value="ANTAR"/>
    <property type="match status" value="1"/>
</dbReference>
<dbReference type="STRING" id="402600.SAMN05216188_12114"/>
<dbReference type="SMART" id="SM01012">
    <property type="entry name" value="ANTAR"/>
    <property type="match status" value="1"/>
</dbReference>
<organism evidence="4 5">
    <name type="scientific">Lentzea xinjiangensis</name>
    <dbReference type="NCBI Taxonomy" id="402600"/>
    <lineage>
        <taxon>Bacteria</taxon>
        <taxon>Bacillati</taxon>
        <taxon>Actinomycetota</taxon>
        <taxon>Actinomycetes</taxon>
        <taxon>Pseudonocardiales</taxon>
        <taxon>Pseudonocardiaceae</taxon>
        <taxon>Lentzea</taxon>
    </lineage>
</organism>
<evidence type="ECO:0000313" key="4">
    <source>
        <dbReference type="EMBL" id="SES06892.1"/>
    </source>
</evidence>
<dbReference type="OrthoDB" id="4929862at2"/>
<sequence>MDRVDPRRPDELGDGRPDLLERIDEAAVALEALRGVFALAEPLGEVLKRVADSAVLAIADADGVTITVVTDDGVHTAAATEEQLVELDEVQYDVGHGPCLEAATARQAVRAVVGQHRKLWPEFEAAAHRLGVCAYLSVPMLVTATDGEKLVGSLNVYGSTASAFDPFDESVMRLFTTAASAAITNAQLWRDTRSRVTQLEAAVYSRAEIDQAKGMLMAVHGCSADEAFLMLVQRSQTQNVKLREVARDILASVRKG</sequence>
<reference evidence="5" key="1">
    <citation type="submission" date="2016-10" db="EMBL/GenBank/DDBJ databases">
        <authorList>
            <person name="Varghese N."/>
            <person name="Submissions S."/>
        </authorList>
    </citation>
    <scope>NUCLEOTIDE SEQUENCE [LARGE SCALE GENOMIC DNA]</scope>
    <source>
        <strain evidence="5">CGMCC 4.3525</strain>
    </source>
</reference>
<protein>
    <submittedName>
        <fullName evidence="4">GAF domain-containing protein</fullName>
    </submittedName>
</protein>
<dbReference type="Pfam" id="PF13185">
    <property type="entry name" value="GAF_2"/>
    <property type="match status" value="1"/>
</dbReference>
<dbReference type="PROSITE" id="PS50921">
    <property type="entry name" value="ANTAR"/>
    <property type="match status" value="1"/>
</dbReference>